<comment type="caution">
    <text evidence="2">The sequence shown here is derived from an EMBL/GenBank/DDBJ whole genome shotgun (WGS) entry which is preliminary data.</text>
</comment>
<feature type="region of interest" description="Disordered" evidence="1">
    <location>
        <begin position="69"/>
        <end position="91"/>
    </location>
</feature>
<evidence type="ECO:0000313" key="2">
    <source>
        <dbReference type="EMBL" id="KAG6288183.1"/>
    </source>
</evidence>
<protein>
    <submittedName>
        <fullName evidence="2">Uncharacterized protein</fullName>
    </submittedName>
</protein>
<sequence>MTANAFSDAASKRPIADVQSPQAERTPSRHSAGPPHAESVAVRPRPHTPTRPAIKSAFLICDVGHLQYHRPGARPDGPGESSSQAAARNERERIQRHATIGLSGELLMHSLRHLPQRRVKFMRGIIVCQLRQCFSKVAALILTTSSNQPQPSHKLIELVNGAKSIVFRRDL</sequence>
<accession>A0A9P7QCL9</accession>
<feature type="region of interest" description="Disordered" evidence="1">
    <location>
        <begin position="1"/>
        <end position="51"/>
    </location>
</feature>
<gene>
    <name evidence="2" type="ORF">E4U09_005709</name>
</gene>
<evidence type="ECO:0000256" key="1">
    <source>
        <dbReference type="SAM" id="MobiDB-lite"/>
    </source>
</evidence>
<reference evidence="2 3" key="1">
    <citation type="journal article" date="2020" name="bioRxiv">
        <title>Whole genome comparisons of ergot fungi reveals the divergence and evolution of species within the genus Claviceps are the result of varying mechanisms driving genome evolution and host range expansion.</title>
        <authorList>
            <person name="Wyka S.A."/>
            <person name="Mondo S.J."/>
            <person name="Liu M."/>
            <person name="Dettman J."/>
            <person name="Nalam V."/>
            <person name="Broders K.D."/>
        </authorList>
    </citation>
    <scope>NUCLEOTIDE SEQUENCE [LARGE SCALE GENOMIC DNA]</scope>
    <source>
        <strain evidence="2 3">Clav52</strain>
    </source>
</reference>
<keyword evidence="3" id="KW-1185">Reference proteome</keyword>
<organism evidence="2 3">
    <name type="scientific">Claviceps aff. purpurea</name>
    <dbReference type="NCBI Taxonomy" id="1967640"/>
    <lineage>
        <taxon>Eukaryota</taxon>
        <taxon>Fungi</taxon>
        <taxon>Dikarya</taxon>
        <taxon>Ascomycota</taxon>
        <taxon>Pezizomycotina</taxon>
        <taxon>Sordariomycetes</taxon>
        <taxon>Hypocreomycetidae</taxon>
        <taxon>Hypocreales</taxon>
        <taxon>Clavicipitaceae</taxon>
        <taxon>Claviceps</taxon>
    </lineage>
</organism>
<dbReference type="Proteomes" id="UP000707071">
    <property type="component" value="Unassembled WGS sequence"/>
</dbReference>
<dbReference type="AlphaFoldDB" id="A0A9P7QCL9"/>
<dbReference type="EMBL" id="SRRH01000491">
    <property type="protein sequence ID" value="KAG6288183.1"/>
    <property type="molecule type" value="Genomic_DNA"/>
</dbReference>
<name>A0A9P7QCL9_9HYPO</name>
<proteinExistence type="predicted"/>
<evidence type="ECO:0000313" key="3">
    <source>
        <dbReference type="Proteomes" id="UP000707071"/>
    </source>
</evidence>